<sequence length="199" mass="22863" precursor="true">MKKAIDFISSRIKVILICLLFLIIGAIAGIIFQSKVPISIDEKIRYSEILNWLTTIVIGIIIGYYFKNQYENNKIIKNYLLDDLKSISAQLINLKSYCHELRSLTVLTEEQRKEIISRTNILDKEIKVFLDLLKDCNSSKYSTVNEPLINSFNSLNKVLTNDGLYENPIQPSYFDGITSEGSKFESEIRKLTLDIIKTI</sequence>
<dbReference type="OrthoDB" id="1467728at2"/>
<proteinExistence type="predicted"/>
<dbReference type="EMBL" id="CP002542">
    <property type="protein sequence ID" value="AEA44945.1"/>
    <property type="molecule type" value="Genomic_DNA"/>
</dbReference>
<reference evidence="3" key="2">
    <citation type="submission" date="2011-02" db="EMBL/GenBank/DDBJ databases">
        <title>The complete genome of Fluviicola taffensis DSM 16823.</title>
        <authorList>
            <consortium name="US DOE Joint Genome Institute (JGI-PGF)"/>
            <person name="Lucas S."/>
            <person name="Copeland A."/>
            <person name="Lapidus A."/>
            <person name="Bruce D."/>
            <person name="Goodwin L."/>
            <person name="Pitluck S."/>
            <person name="Kyrpides N."/>
            <person name="Mavromatis K."/>
            <person name="Ivanova N."/>
            <person name="Mikhailova N."/>
            <person name="Pagani I."/>
            <person name="Chertkov O."/>
            <person name="Detter J.C."/>
            <person name="Han C."/>
            <person name="Tapia R."/>
            <person name="Land M."/>
            <person name="Hauser L."/>
            <person name="Markowitz V."/>
            <person name="Cheng J.-F."/>
            <person name="Hugenholtz P."/>
            <person name="Woyke T."/>
            <person name="Wu D."/>
            <person name="Tindall B."/>
            <person name="Pomrenke H.G."/>
            <person name="Brambilla E."/>
            <person name="Klenk H.-P."/>
            <person name="Eisen J.A."/>
        </authorList>
    </citation>
    <scope>NUCLEOTIDE SEQUENCE [LARGE SCALE GENOMIC DNA]</scope>
    <source>
        <strain evidence="3">DSM 16823 / RW262 / RW262</strain>
    </source>
</reference>
<dbReference type="AlphaFoldDB" id="F2IJ75"/>
<reference evidence="2 3" key="1">
    <citation type="journal article" date="2011" name="Stand. Genomic Sci.">
        <title>Complete genome sequence of the gliding freshwater bacterium Fluviicola taffensis type strain (RW262).</title>
        <authorList>
            <person name="Woyke T."/>
            <person name="Chertkov O."/>
            <person name="Lapidus A."/>
            <person name="Nolan M."/>
            <person name="Lucas S."/>
            <person name="Del Rio T.G."/>
            <person name="Tice H."/>
            <person name="Cheng J.F."/>
            <person name="Tapia R."/>
            <person name="Han C."/>
            <person name="Goodwin L."/>
            <person name="Pitluck S."/>
            <person name="Liolios K."/>
            <person name="Pagani I."/>
            <person name="Ivanova N."/>
            <person name="Huntemann M."/>
            <person name="Mavromatis K."/>
            <person name="Mikhailova N."/>
            <person name="Pati A."/>
            <person name="Chen A."/>
            <person name="Palaniappan K."/>
            <person name="Land M."/>
            <person name="Hauser L."/>
            <person name="Brambilla E.M."/>
            <person name="Rohde M."/>
            <person name="Mwirichia R."/>
            <person name="Sikorski J."/>
            <person name="Tindall B.J."/>
            <person name="Goker M."/>
            <person name="Bristow J."/>
            <person name="Eisen J.A."/>
            <person name="Markowitz V."/>
            <person name="Hugenholtz P."/>
            <person name="Klenk H.P."/>
            <person name="Kyrpides N.C."/>
        </authorList>
    </citation>
    <scope>NUCLEOTIDE SEQUENCE [LARGE SCALE GENOMIC DNA]</scope>
    <source>
        <strain evidence="3">DSM 16823 / RW262 / RW262</strain>
    </source>
</reference>
<feature type="transmembrane region" description="Helical" evidence="1">
    <location>
        <begin position="12"/>
        <end position="34"/>
    </location>
</feature>
<protein>
    <submittedName>
        <fullName evidence="2">Uncharacterized protein</fullName>
    </submittedName>
</protein>
<name>F2IJ75_FLUTR</name>
<keyword evidence="3" id="KW-1185">Reference proteome</keyword>
<dbReference type="RefSeq" id="WP_013687714.1">
    <property type="nucleotide sequence ID" value="NC_015321.1"/>
</dbReference>
<evidence type="ECO:0000256" key="1">
    <source>
        <dbReference type="SAM" id="Phobius"/>
    </source>
</evidence>
<dbReference type="HOGENOM" id="CLU_1370418_0_0_10"/>
<evidence type="ECO:0000313" key="2">
    <source>
        <dbReference type="EMBL" id="AEA44945.1"/>
    </source>
</evidence>
<evidence type="ECO:0000313" key="3">
    <source>
        <dbReference type="Proteomes" id="UP000007463"/>
    </source>
</evidence>
<keyword evidence="1" id="KW-0472">Membrane</keyword>
<accession>F2IJ75</accession>
<keyword evidence="1" id="KW-1133">Transmembrane helix</keyword>
<dbReference type="STRING" id="755732.Fluta_2966"/>
<dbReference type="KEGG" id="fte:Fluta_2966"/>
<feature type="transmembrane region" description="Helical" evidence="1">
    <location>
        <begin position="49"/>
        <end position="66"/>
    </location>
</feature>
<keyword evidence="1" id="KW-0812">Transmembrane</keyword>
<gene>
    <name evidence="2" type="ordered locus">Fluta_2966</name>
</gene>
<organism evidence="2 3">
    <name type="scientific">Fluviicola taffensis (strain DSM 16823 / NCIMB 13979 / RW262)</name>
    <dbReference type="NCBI Taxonomy" id="755732"/>
    <lineage>
        <taxon>Bacteria</taxon>
        <taxon>Pseudomonadati</taxon>
        <taxon>Bacteroidota</taxon>
        <taxon>Flavobacteriia</taxon>
        <taxon>Flavobacteriales</taxon>
        <taxon>Crocinitomicaceae</taxon>
        <taxon>Fluviicola</taxon>
    </lineage>
</organism>
<dbReference type="Proteomes" id="UP000007463">
    <property type="component" value="Chromosome"/>
</dbReference>